<evidence type="ECO:0000313" key="4">
    <source>
        <dbReference type="Proteomes" id="UP001157418"/>
    </source>
</evidence>
<organism evidence="3 4">
    <name type="scientific">Lactuca virosa</name>
    <dbReference type="NCBI Taxonomy" id="75947"/>
    <lineage>
        <taxon>Eukaryota</taxon>
        <taxon>Viridiplantae</taxon>
        <taxon>Streptophyta</taxon>
        <taxon>Embryophyta</taxon>
        <taxon>Tracheophyta</taxon>
        <taxon>Spermatophyta</taxon>
        <taxon>Magnoliopsida</taxon>
        <taxon>eudicotyledons</taxon>
        <taxon>Gunneridae</taxon>
        <taxon>Pentapetalae</taxon>
        <taxon>asterids</taxon>
        <taxon>campanulids</taxon>
        <taxon>Asterales</taxon>
        <taxon>Asteraceae</taxon>
        <taxon>Cichorioideae</taxon>
        <taxon>Cichorieae</taxon>
        <taxon>Lactucinae</taxon>
        <taxon>Lactuca</taxon>
    </lineage>
</organism>
<feature type="chain" id="PRO_5043684175" description="Acid phosphatase" evidence="2">
    <location>
        <begin position="19"/>
        <end position="300"/>
    </location>
</feature>
<dbReference type="InterPro" id="IPR010028">
    <property type="entry name" value="Acid_phosphatase_pln"/>
</dbReference>
<dbReference type="InterPro" id="IPR036412">
    <property type="entry name" value="HAD-like_sf"/>
</dbReference>
<proteinExistence type="predicted"/>
<dbReference type="SUPFAM" id="SSF56784">
    <property type="entry name" value="HAD-like"/>
    <property type="match status" value="1"/>
</dbReference>
<accession>A0AAU9M0B8</accession>
<reference evidence="3 4" key="1">
    <citation type="submission" date="2022-01" db="EMBL/GenBank/DDBJ databases">
        <authorList>
            <person name="Xiong W."/>
            <person name="Schranz E."/>
        </authorList>
    </citation>
    <scope>NUCLEOTIDE SEQUENCE [LARGE SCALE GENOMIC DNA]</scope>
</reference>
<feature type="signal peptide" evidence="2">
    <location>
        <begin position="1"/>
        <end position="18"/>
    </location>
</feature>
<name>A0AAU9M0B8_9ASTR</name>
<dbReference type="Gene3D" id="3.40.50.1000">
    <property type="entry name" value="HAD superfamily/HAD-like"/>
    <property type="match status" value="1"/>
</dbReference>
<dbReference type="Pfam" id="PF03767">
    <property type="entry name" value="Acid_phosphat_B"/>
    <property type="match status" value="1"/>
</dbReference>
<comment type="caution">
    <text evidence="3">The sequence shown here is derived from an EMBL/GenBank/DDBJ whole genome shotgun (WGS) entry which is preliminary data.</text>
</comment>
<evidence type="ECO:0000256" key="1">
    <source>
        <dbReference type="ARBA" id="ARBA00022729"/>
    </source>
</evidence>
<keyword evidence="1 2" id="KW-0732">Signal</keyword>
<evidence type="ECO:0000313" key="3">
    <source>
        <dbReference type="EMBL" id="CAH1418951.1"/>
    </source>
</evidence>
<dbReference type="EMBL" id="CAKMRJ010000175">
    <property type="protein sequence ID" value="CAH1418951.1"/>
    <property type="molecule type" value="Genomic_DNA"/>
</dbReference>
<dbReference type="InterPro" id="IPR005519">
    <property type="entry name" value="Acid_phosphat_B-like"/>
</dbReference>
<dbReference type="CDD" id="cd07535">
    <property type="entry name" value="HAD_VSP"/>
    <property type="match status" value="1"/>
</dbReference>
<gene>
    <name evidence="3" type="ORF">LVIROSA_LOCUS6518</name>
</gene>
<dbReference type="Proteomes" id="UP001157418">
    <property type="component" value="Unassembled WGS sequence"/>
</dbReference>
<keyword evidence="4" id="KW-1185">Reference proteome</keyword>
<dbReference type="PANTHER" id="PTHR31284">
    <property type="entry name" value="ACID PHOSPHATASE-LIKE PROTEIN"/>
    <property type="match status" value="1"/>
</dbReference>
<dbReference type="NCBIfam" id="TIGR01675">
    <property type="entry name" value="plant-AP"/>
    <property type="match status" value="1"/>
</dbReference>
<dbReference type="GO" id="GO:0003993">
    <property type="term" value="F:acid phosphatase activity"/>
    <property type="evidence" value="ECO:0007669"/>
    <property type="project" value="InterPro"/>
</dbReference>
<dbReference type="AlphaFoldDB" id="A0AAU9M0B8"/>
<sequence length="300" mass="34593">MTFLTYTMFLCLVSIAFSCQESMDLELDLLPRPLIIEYPETRLKNMTEELTMQCTSWRVAVESNNLNPWKTIPMECADYVEEYMSGQAYNFDLETVSKEARVYAKSLEIGDDGMDAWIFDIDETLLSNLPYYSDHGFGLEVFDCVQFDRWVVEGEASVIEPSLKLYEEVSWLGFKIILLTGRSEDKRNVTVTNLINAGYQNWDKLILRGDDDQGKSAVEFKSKKRKEIIEEGYRIIGNSGDQWSDLMVAGKINFTRNPSDRYIFIFDRISDDCFPSHPPPLNLRCFSLFSDAGEESDEMD</sequence>
<dbReference type="PANTHER" id="PTHR31284:SF7">
    <property type="entry name" value="ACID PHOSPHATASE-LIKE PROTEIN"/>
    <property type="match status" value="1"/>
</dbReference>
<protein>
    <recommendedName>
        <fullName evidence="5">Acid phosphatase</fullName>
    </recommendedName>
</protein>
<evidence type="ECO:0000256" key="2">
    <source>
        <dbReference type="SAM" id="SignalP"/>
    </source>
</evidence>
<dbReference type="InterPro" id="IPR023214">
    <property type="entry name" value="HAD_sf"/>
</dbReference>
<evidence type="ECO:0008006" key="5">
    <source>
        <dbReference type="Google" id="ProtNLM"/>
    </source>
</evidence>